<feature type="transmembrane region" description="Helical" evidence="1">
    <location>
        <begin position="235"/>
        <end position="254"/>
    </location>
</feature>
<dbReference type="GO" id="GO:0016020">
    <property type="term" value="C:membrane"/>
    <property type="evidence" value="ECO:0007669"/>
    <property type="project" value="TreeGrafter"/>
</dbReference>
<proteinExistence type="predicted"/>
<feature type="transmembrane region" description="Helical" evidence="1">
    <location>
        <begin position="170"/>
        <end position="192"/>
    </location>
</feature>
<gene>
    <name evidence="3" type="ORF">DFW101_0930</name>
</gene>
<keyword evidence="1" id="KW-0812">Transmembrane</keyword>
<name>G7Q477_9BACT</name>
<accession>G7Q477</accession>
<dbReference type="OrthoDB" id="5460120at2"/>
<evidence type="ECO:0000259" key="2">
    <source>
        <dbReference type="Pfam" id="PF01757"/>
    </source>
</evidence>
<feature type="transmembrane region" description="Helical" evidence="1">
    <location>
        <begin position="139"/>
        <end position="158"/>
    </location>
</feature>
<dbReference type="Proteomes" id="UP000004662">
    <property type="component" value="Chromosome"/>
</dbReference>
<sequence length="344" mass="39723">MRSTREAVDYIKGFCIFIIAWGHLLYNNFPGKFTYFGNQFVAFFFVASGYGIFLSLARQCEGPGKLNLPAFYKRRFQRLFPLYWLWFVVALSLSQPLGWQDLFLLRMYDPPVWFLNAIVHCYLLAPLLFFMIRRLKWGSLPVLCLLLYLVNAAFRTLGLPDMLVYGFRKIYLFHIFLFAVGMLLPSLLSIAYDIKRPKTLVVLCFGLFLLASLQTSPDRLEALDLSYVKLPYFHINKYNIILTLSVAAICFIMIQARPAMPLQRTMVLFGKYSLPLYLFHTFYVNIVVFFLGKEQVQLVYFAVFVFFFPVLLGLCAVLQHGANRLCSLLDNSGIQTAVRKVLPG</sequence>
<keyword evidence="1" id="KW-1133">Transmembrane helix</keyword>
<organism evidence="3 4">
    <name type="scientific">Solidesulfovibrio carbinoliphilus subsp. oakridgensis</name>
    <dbReference type="NCBI Taxonomy" id="694327"/>
    <lineage>
        <taxon>Bacteria</taxon>
        <taxon>Pseudomonadati</taxon>
        <taxon>Thermodesulfobacteriota</taxon>
        <taxon>Desulfovibrionia</taxon>
        <taxon>Desulfovibrionales</taxon>
        <taxon>Desulfovibrionaceae</taxon>
        <taxon>Solidesulfovibrio</taxon>
    </lineage>
</organism>
<feature type="transmembrane region" description="Helical" evidence="1">
    <location>
        <begin position="199"/>
        <end position="215"/>
    </location>
</feature>
<dbReference type="STRING" id="694327.DFW101_0930"/>
<feature type="domain" description="Acyltransferase 3" evidence="2">
    <location>
        <begin position="6"/>
        <end position="318"/>
    </location>
</feature>
<keyword evidence="3" id="KW-0012">Acyltransferase</keyword>
<keyword evidence="4" id="KW-1185">Reference proteome</keyword>
<reference evidence="4" key="1">
    <citation type="journal article" date="2015" name="Genome Announc.">
        <title>High-Quality Draft Genome Sequence of Desulfovibrio carbinoliphilus FW-101-2B, an Organic Acid-Oxidizing Sulfate-Reducing Bacterium Isolated from Uranium(VI)-Contaminated Groundwater.</title>
        <authorList>
            <person name="Ramsay B.D."/>
            <person name="Hwang C."/>
            <person name="Woo H.L."/>
            <person name="Carroll S.L."/>
            <person name="Lucas S."/>
            <person name="Han J."/>
            <person name="Lapidus A.L."/>
            <person name="Cheng J.F."/>
            <person name="Goodwin L.A."/>
            <person name="Pitluck S."/>
            <person name="Peters L."/>
            <person name="Chertkov O."/>
            <person name="Held B."/>
            <person name="Detter J.C."/>
            <person name="Han C.S."/>
            <person name="Tapia R."/>
            <person name="Land M.L."/>
            <person name="Hauser L.J."/>
            <person name="Kyrpides N.C."/>
            <person name="Ivanova N.N."/>
            <person name="Mikhailova N."/>
            <person name="Pagani I."/>
            <person name="Woyke T."/>
            <person name="Arkin A.P."/>
            <person name="Dehal P."/>
            <person name="Chivian D."/>
            <person name="Criddle C.S."/>
            <person name="Wu W."/>
            <person name="Chakraborty R."/>
            <person name="Hazen T.C."/>
            <person name="Fields M.W."/>
        </authorList>
    </citation>
    <scope>NUCLEOTIDE SEQUENCE [LARGE SCALE GENOMIC DNA]</scope>
    <source>
        <strain evidence="4">FW-101-2B</strain>
    </source>
</reference>
<feature type="transmembrane region" description="Helical" evidence="1">
    <location>
        <begin position="7"/>
        <end position="26"/>
    </location>
</feature>
<feature type="transmembrane region" description="Helical" evidence="1">
    <location>
        <begin position="298"/>
        <end position="318"/>
    </location>
</feature>
<dbReference type="eggNOG" id="COG1835">
    <property type="taxonomic scope" value="Bacteria"/>
</dbReference>
<keyword evidence="1" id="KW-0472">Membrane</keyword>
<evidence type="ECO:0000313" key="4">
    <source>
        <dbReference type="Proteomes" id="UP000004662"/>
    </source>
</evidence>
<feature type="transmembrane region" description="Helical" evidence="1">
    <location>
        <begin position="79"/>
        <end position="99"/>
    </location>
</feature>
<dbReference type="GO" id="GO:0000271">
    <property type="term" value="P:polysaccharide biosynthetic process"/>
    <property type="evidence" value="ECO:0007669"/>
    <property type="project" value="TreeGrafter"/>
</dbReference>
<dbReference type="HOGENOM" id="CLU_805928_0_0_7"/>
<keyword evidence="3" id="KW-0808">Transferase</keyword>
<dbReference type="AlphaFoldDB" id="G7Q477"/>
<dbReference type="PANTHER" id="PTHR23028:SF53">
    <property type="entry name" value="ACYL_TRANSF_3 DOMAIN-CONTAINING PROTEIN"/>
    <property type="match status" value="1"/>
</dbReference>
<dbReference type="Pfam" id="PF01757">
    <property type="entry name" value="Acyl_transf_3"/>
    <property type="match status" value="1"/>
</dbReference>
<dbReference type="PANTHER" id="PTHR23028">
    <property type="entry name" value="ACETYLTRANSFERASE"/>
    <property type="match status" value="1"/>
</dbReference>
<feature type="transmembrane region" description="Helical" evidence="1">
    <location>
        <begin position="38"/>
        <end position="58"/>
    </location>
</feature>
<dbReference type="InterPro" id="IPR050879">
    <property type="entry name" value="Acyltransferase_3"/>
</dbReference>
<evidence type="ECO:0000256" key="1">
    <source>
        <dbReference type="SAM" id="Phobius"/>
    </source>
</evidence>
<dbReference type="InterPro" id="IPR002656">
    <property type="entry name" value="Acyl_transf_3_dom"/>
</dbReference>
<evidence type="ECO:0000313" key="3">
    <source>
        <dbReference type="EMBL" id="EHJ46945.1"/>
    </source>
</evidence>
<protein>
    <submittedName>
        <fullName evidence="3">Acyltransferase 3</fullName>
    </submittedName>
</protein>
<feature type="transmembrane region" description="Helical" evidence="1">
    <location>
        <begin position="111"/>
        <end position="132"/>
    </location>
</feature>
<dbReference type="GO" id="GO:0016747">
    <property type="term" value="F:acyltransferase activity, transferring groups other than amino-acyl groups"/>
    <property type="evidence" value="ECO:0007669"/>
    <property type="project" value="InterPro"/>
</dbReference>
<dbReference type="EMBL" id="CM001368">
    <property type="protein sequence ID" value="EHJ46945.1"/>
    <property type="molecule type" value="Genomic_DNA"/>
</dbReference>
<feature type="transmembrane region" description="Helical" evidence="1">
    <location>
        <begin position="274"/>
        <end position="292"/>
    </location>
</feature>